<dbReference type="PIRSF" id="PIRSF000137">
    <property type="entry name" value="Alcohol_oxidase"/>
    <property type="match status" value="1"/>
</dbReference>
<dbReference type="GO" id="GO:0016614">
    <property type="term" value="F:oxidoreductase activity, acting on CH-OH group of donors"/>
    <property type="evidence" value="ECO:0007669"/>
    <property type="project" value="InterPro"/>
</dbReference>
<feature type="binding site" evidence="4">
    <location>
        <position position="20"/>
    </location>
    <ligand>
        <name>FAD</name>
        <dbReference type="ChEBI" id="CHEBI:57692"/>
    </ligand>
</feature>
<dbReference type="InterPro" id="IPR000172">
    <property type="entry name" value="GMC_OxRdtase_N"/>
</dbReference>
<protein>
    <submittedName>
        <fullName evidence="6">Alcohol oxidase</fullName>
    </submittedName>
</protein>
<keyword evidence="4" id="KW-0285">Flavoprotein</keyword>
<dbReference type="Pfam" id="PF00732">
    <property type="entry name" value="GMC_oxred_N"/>
    <property type="match status" value="1"/>
</dbReference>
<feature type="active site" description="Proton acceptor" evidence="3">
    <location>
        <position position="473"/>
    </location>
</feature>
<evidence type="ECO:0000259" key="5">
    <source>
        <dbReference type="PROSITE" id="PS00624"/>
    </source>
</evidence>
<dbReference type="GeneID" id="19308794"/>
<dbReference type="PROSITE" id="PS00624">
    <property type="entry name" value="GMC_OXRED_2"/>
    <property type="match status" value="1"/>
</dbReference>
<evidence type="ECO:0000313" key="6">
    <source>
        <dbReference type="EMBL" id="EPQ54341.1"/>
    </source>
</evidence>
<accession>S7Q2W7</accession>
<reference evidence="6 7" key="1">
    <citation type="journal article" date="2012" name="Science">
        <title>The Paleozoic origin of enzymatic lignin decomposition reconstructed from 31 fungal genomes.</title>
        <authorList>
            <person name="Floudas D."/>
            <person name="Binder M."/>
            <person name="Riley R."/>
            <person name="Barry K."/>
            <person name="Blanchette R.A."/>
            <person name="Henrissat B."/>
            <person name="Martinez A.T."/>
            <person name="Otillar R."/>
            <person name="Spatafora J.W."/>
            <person name="Yadav J.S."/>
            <person name="Aerts A."/>
            <person name="Benoit I."/>
            <person name="Boyd A."/>
            <person name="Carlson A."/>
            <person name="Copeland A."/>
            <person name="Coutinho P.M."/>
            <person name="de Vries R.P."/>
            <person name="Ferreira P."/>
            <person name="Findley K."/>
            <person name="Foster B."/>
            <person name="Gaskell J."/>
            <person name="Glotzer D."/>
            <person name="Gorecki P."/>
            <person name="Heitman J."/>
            <person name="Hesse C."/>
            <person name="Hori C."/>
            <person name="Igarashi K."/>
            <person name="Jurgens J.A."/>
            <person name="Kallen N."/>
            <person name="Kersten P."/>
            <person name="Kohler A."/>
            <person name="Kuees U."/>
            <person name="Kumar T.K.A."/>
            <person name="Kuo A."/>
            <person name="LaButti K."/>
            <person name="Larrondo L.F."/>
            <person name="Lindquist E."/>
            <person name="Ling A."/>
            <person name="Lombard V."/>
            <person name="Lucas S."/>
            <person name="Lundell T."/>
            <person name="Martin R."/>
            <person name="McLaughlin D.J."/>
            <person name="Morgenstern I."/>
            <person name="Morin E."/>
            <person name="Murat C."/>
            <person name="Nagy L.G."/>
            <person name="Nolan M."/>
            <person name="Ohm R.A."/>
            <person name="Patyshakuliyeva A."/>
            <person name="Rokas A."/>
            <person name="Ruiz-Duenas F.J."/>
            <person name="Sabat G."/>
            <person name="Salamov A."/>
            <person name="Samejima M."/>
            <person name="Schmutz J."/>
            <person name="Slot J.C."/>
            <person name="St John F."/>
            <person name="Stenlid J."/>
            <person name="Sun H."/>
            <person name="Sun S."/>
            <person name="Syed K."/>
            <person name="Tsang A."/>
            <person name="Wiebenga A."/>
            <person name="Young D."/>
            <person name="Pisabarro A."/>
            <person name="Eastwood D.C."/>
            <person name="Martin F."/>
            <person name="Cullen D."/>
            <person name="Grigoriev I.V."/>
            <person name="Hibbett D.S."/>
        </authorList>
    </citation>
    <scope>NUCLEOTIDE SEQUENCE [LARGE SCALE GENOMIC DNA]</scope>
    <source>
        <strain evidence="6 7">ATCC 11539</strain>
    </source>
</reference>
<dbReference type="SUPFAM" id="SSF51905">
    <property type="entry name" value="FAD/NAD(P)-binding domain"/>
    <property type="match status" value="1"/>
</dbReference>
<dbReference type="InterPro" id="IPR036188">
    <property type="entry name" value="FAD/NAD-bd_sf"/>
</dbReference>
<dbReference type="OrthoDB" id="269227at2759"/>
<evidence type="ECO:0000256" key="4">
    <source>
        <dbReference type="PIRSR" id="PIRSR000137-2"/>
    </source>
</evidence>
<keyword evidence="4" id="KW-0274">FAD</keyword>
<comment type="cofactor">
    <cofactor evidence="1 4">
        <name>FAD</name>
        <dbReference type="ChEBI" id="CHEBI:57692"/>
    </cofactor>
</comment>
<feature type="domain" description="Glucose-methanol-choline oxidoreductase N-terminal" evidence="5">
    <location>
        <begin position="201"/>
        <end position="215"/>
    </location>
</feature>
<name>S7Q2W7_GLOTA</name>
<dbReference type="PANTHER" id="PTHR11552">
    <property type="entry name" value="GLUCOSE-METHANOL-CHOLINE GMC OXIDOREDUCTASE"/>
    <property type="match status" value="1"/>
</dbReference>
<proteinExistence type="inferred from homology"/>
<dbReference type="eggNOG" id="KOG1238">
    <property type="taxonomic scope" value="Eukaryota"/>
</dbReference>
<dbReference type="KEGG" id="gtr:GLOTRDRAFT_78337"/>
<evidence type="ECO:0000256" key="2">
    <source>
        <dbReference type="ARBA" id="ARBA00010790"/>
    </source>
</evidence>
<evidence type="ECO:0000256" key="1">
    <source>
        <dbReference type="ARBA" id="ARBA00001974"/>
    </source>
</evidence>
<sequence length="497" mass="54385">MEHLDNRSVALIRGDGLGGTSRVNTLLYTRGAPLEYNHWKNMGHSAWGYDELKPYFVRSEKSLSHSKSDFHGGDGPWENQTFPDLQFEVLKHVRPAAAALGIPEIPDINAPDAPPVGCAMLDVSIDASMRRASTYSAFLPADVAFPRKERLKICTRSIVTGIEVATESSGLRAKGIYFERLDPSSKTFYARAKREVVLCCGALGSPQLLMLSGIGPKEHLQDHGISVVRDMPGVGSHLQDHIDIPVTFETPIEDSLHVLLVQPWRAVSQLAKYFISSKGLFAMPVTQMAVFVKSSLLDDNSEIRTRVPEDEDNVADIEIKAIPVNGSHIQYPKLGVFSLLPGLVRPKSTGRVMLASTNPRDHPAVDLGFLSTAEDYAVLRKGVKLALRLGEQIRLQGYPLKNLQALEGQSDEGLDSFIRAHARSGFHYSCTCRMAPETDPVHPGVVDDELRVYGIHGLRVCDTSIFPEILSAHTMAPAVVVAEKCADMMKSAPSSGT</sequence>
<dbReference type="InterPro" id="IPR012132">
    <property type="entry name" value="GMC_OxRdtase"/>
</dbReference>
<gene>
    <name evidence="6" type="ORF">GLOTRDRAFT_78337</name>
</gene>
<dbReference type="EMBL" id="KB469304">
    <property type="protein sequence ID" value="EPQ54341.1"/>
    <property type="molecule type" value="Genomic_DNA"/>
</dbReference>
<dbReference type="InterPro" id="IPR007867">
    <property type="entry name" value="GMC_OxRtase_C"/>
</dbReference>
<dbReference type="Pfam" id="PF05199">
    <property type="entry name" value="GMC_oxred_C"/>
    <property type="match status" value="1"/>
</dbReference>
<evidence type="ECO:0000313" key="7">
    <source>
        <dbReference type="Proteomes" id="UP000030669"/>
    </source>
</evidence>
<dbReference type="RefSeq" id="XP_007867631.1">
    <property type="nucleotide sequence ID" value="XM_007869440.1"/>
</dbReference>
<dbReference type="AlphaFoldDB" id="S7Q2W7"/>
<keyword evidence="7" id="KW-1185">Reference proteome</keyword>
<comment type="similarity">
    <text evidence="2">Belongs to the GMC oxidoreductase family.</text>
</comment>
<dbReference type="PANTHER" id="PTHR11552:SF219">
    <property type="entry name" value="GLUCOSE-METHANOL-CHOLINE OXIDOREDUCTASE N-TERMINAL DOMAIN-CONTAINING PROTEIN"/>
    <property type="match status" value="1"/>
</dbReference>
<dbReference type="Gene3D" id="3.50.50.60">
    <property type="entry name" value="FAD/NAD(P)-binding domain"/>
    <property type="match status" value="1"/>
</dbReference>
<dbReference type="HOGENOM" id="CLU_002865_7_2_1"/>
<dbReference type="Gene3D" id="3.30.560.10">
    <property type="entry name" value="Glucose Oxidase, domain 3"/>
    <property type="match status" value="1"/>
</dbReference>
<feature type="binding site" evidence="4">
    <location>
        <position position="159"/>
    </location>
    <ligand>
        <name>FAD</name>
        <dbReference type="ChEBI" id="CHEBI:57692"/>
    </ligand>
</feature>
<dbReference type="SUPFAM" id="SSF54373">
    <property type="entry name" value="FAD-linked reductases, C-terminal domain"/>
    <property type="match status" value="1"/>
</dbReference>
<dbReference type="OMA" id="RFPWQPQ"/>
<dbReference type="GO" id="GO:0050660">
    <property type="term" value="F:flavin adenine dinucleotide binding"/>
    <property type="evidence" value="ECO:0007669"/>
    <property type="project" value="InterPro"/>
</dbReference>
<feature type="active site" description="Proton donor" evidence="3">
    <location>
        <position position="427"/>
    </location>
</feature>
<evidence type="ECO:0000256" key="3">
    <source>
        <dbReference type="PIRSR" id="PIRSR000137-1"/>
    </source>
</evidence>
<organism evidence="6 7">
    <name type="scientific">Gloeophyllum trabeum (strain ATCC 11539 / FP-39264 / Madison 617)</name>
    <name type="common">Brown rot fungus</name>
    <dbReference type="NCBI Taxonomy" id="670483"/>
    <lineage>
        <taxon>Eukaryota</taxon>
        <taxon>Fungi</taxon>
        <taxon>Dikarya</taxon>
        <taxon>Basidiomycota</taxon>
        <taxon>Agaricomycotina</taxon>
        <taxon>Agaricomycetes</taxon>
        <taxon>Gloeophyllales</taxon>
        <taxon>Gloeophyllaceae</taxon>
        <taxon>Gloeophyllum</taxon>
    </lineage>
</organism>
<dbReference type="Proteomes" id="UP000030669">
    <property type="component" value="Unassembled WGS sequence"/>
</dbReference>